<accession>A0A2I4CMZ7</accession>
<proteinExistence type="predicted"/>
<dbReference type="GO" id="GO:0044609">
    <property type="term" value="C:DBIRD complex"/>
    <property type="evidence" value="ECO:0007669"/>
    <property type="project" value="TreeGrafter"/>
</dbReference>
<feature type="compositionally biased region" description="Basic and acidic residues" evidence="1">
    <location>
        <begin position="204"/>
        <end position="218"/>
    </location>
</feature>
<dbReference type="AlphaFoldDB" id="A0A2I4CMZ7"/>
<evidence type="ECO:0000313" key="3">
    <source>
        <dbReference type="RefSeq" id="XP_013881380.1"/>
    </source>
</evidence>
<dbReference type="RefSeq" id="XP_013881380.1">
    <property type="nucleotide sequence ID" value="XM_014025926.1"/>
</dbReference>
<keyword evidence="2" id="KW-1185">Reference proteome</keyword>
<dbReference type="PANTHER" id="PTHR12190">
    <property type="entry name" value="A-KINASE ANCHOR PROTEIN AKAP 8"/>
    <property type="match status" value="1"/>
</dbReference>
<evidence type="ECO:0000256" key="1">
    <source>
        <dbReference type="SAM" id="MobiDB-lite"/>
    </source>
</evidence>
<dbReference type="PANTHER" id="PTHR12190:SF1">
    <property type="entry name" value="DBIRD COMPLEX SUBUNIT ZNF326"/>
    <property type="match status" value="1"/>
</dbReference>
<feature type="region of interest" description="Disordered" evidence="1">
    <location>
        <begin position="1"/>
        <end position="27"/>
    </location>
</feature>
<dbReference type="KEGG" id="alim:106530332"/>
<feature type="compositionally biased region" description="Polar residues" evidence="1">
    <location>
        <begin position="68"/>
        <end position="90"/>
    </location>
</feature>
<dbReference type="GO" id="GO:0032784">
    <property type="term" value="P:regulation of DNA-templated transcription elongation"/>
    <property type="evidence" value="ECO:0007669"/>
    <property type="project" value="TreeGrafter"/>
</dbReference>
<sequence length="415" mass="46489">MNRRNKFSVNPSVVPKAPVSGPKQVLSSRVPQAFVEAMKRISASDTNPNSQTEATTVEQKGSAGLWKSSFQAADSKGGNSQEKSTNSAERTQLYDPSSPLSSDSESEILKAQHHQPSSNIQEKSIDRQRLSPNRHESSRWASRFSEPGRLPEGRAYGPETQSLDRPGYGLKSGPPEQRGCSPDRVRHSSSSSQVFPEPYRGRRSNGEERTQPEYRREQVTPTLRSSPPRLKRDHPQRGGAETAGLDQEPPPTKVTRDTDKPVTVDRCPITCDLCDVELANAQELEDHLDCRSHWNTLEHIQQNNKYDDLAIAFLQEVMLYKSRHCSRAVEEKTLQALQDKDHMTKVEMFHCAACKVYVSTSAADVHTHVSSQGHLSNNKEFEARQRHACLHKAATMLKELSPQFKHFLKGGSPFE</sequence>
<dbReference type="OrthoDB" id="9904304at2759"/>
<dbReference type="GO" id="GO:0005634">
    <property type="term" value="C:nucleus"/>
    <property type="evidence" value="ECO:0007669"/>
    <property type="project" value="InterPro"/>
</dbReference>
<feature type="compositionally biased region" description="Polar residues" evidence="1">
    <location>
        <begin position="43"/>
        <end position="59"/>
    </location>
</feature>
<feature type="region of interest" description="Disordered" evidence="1">
    <location>
        <begin position="39"/>
        <end position="260"/>
    </location>
</feature>
<feature type="compositionally biased region" description="Low complexity" evidence="1">
    <location>
        <begin position="93"/>
        <end position="103"/>
    </location>
</feature>
<dbReference type="InParanoid" id="A0A2I4CMZ7"/>
<dbReference type="GO" id="GO:0003677">
    <property type="term" value="F:DNA binding"/>
    <property type="evidence" value="ECO:0007669"/>
    <property type="project" value="InterPro"/>
</dbReference>
<evidence type="ECO:0000313" key="2">
    <source>
        <dbReference type="Proteomes" id="UP000192220"/>
    </source>
</evidence>
<dbReference type="Proteomes" id="UP000192220">
    <property type="component" value="Unplaced"/>
</dbReference>
<protein>
    <submittedName>
        <fullName evidence="3">DBIRD complex subunit ZNF326 isoform X1</fullName>
    </submittedName>
</protein>
<reference evidence="3" key="1">
    <citation type="submission" date="2025-08" db="UniProtKB">
        <authorList>
            <consortium name="RefSeq"/>
        </authorList>
    </citation>
    <scope>IDENTIFICATION</scope>
    <source>
        <strain evidence="3">Quisiro</strain>
        <tissue evidence="3">Liver</tissue>
    </source>
</reference>
<dbReference type="GeneID" id="106530332"/>
<dbReference type="InterPro" id="IPR007071">
    <property type="entry name" value="AKAP95"/>
</dbReference>
<name>A0A2I4CMZ7_AUSLI</name>
<feature type="compositionally biased region" description="Basic and acidic residues" evidence="1">
    <location>
        <begin position="123"/>
        <end position="138"/>
    </location>
</feature>
<gene>
    <name evidence="3" type="primary">LOC106530332</name>
</gene>
<dbReference type="Pfam" id="PF04988">
    <property type="entry name" value="AKAP95"/>
    <property type="match status" value="1"/>
</dbReference>
<organism evidence="2 3">
    <name type="scientific">Austrofundulus limnaeus</name>
    <name type="common">Annual killifish</name>
    <dbReference type="NCBI Taxonomy" id="52670"/>
    <lineage>
        <taxon>Eukaryota</taxon>
        <taxon>Metazoa</taxon>
        <taxon>Chordata</taxon>
        <taxon>Craniata</taxon>
        <taxon>Vertebrata</taxon>
        <taxon>Euteleostomi</taxon>
        <taxon>Actinopterygii</taxon>
        <taxon>Neopterygii</taxon>
        <taxon>Teleostei</taxon>
        <taxon>Neoteleostei</taxon>
        <taxon>Acanthomorphata</taxon>
        <taxon>Ovalentaria</taxon>
        <taxon>Atherinomorphae</taxon>
        <taxon>Cyprinodontiformes</taxon>
        <taxon>Rivulidae</taxon>
        <taxon>Austrofundulus</taxon>
    </lineage>
</organism>
<dbReference type="STRING" id="52670.A0A2I4CMZ7"/>